<evidence type="ECO:0000313" key="6">
    <source>
        <dbReference type="EMBL" id="KAJ5180968.1"/>
    </source>
</evidence>
<keyword evidence="7" id="KW-1185">Reference proteome</keyword>
<protein>
    <recommendedName>
        <fullName evidence="8">Oxidase ustYa</fullName>
    </recommendedName>
</protein>
<comment type="pathway">
    <text evidence="1">Mycotoxin biosynthesis.</text>
</comment>
<name>A0A9W9LWZ2_9EURO</name>
<dbReference type="GO" id="GO:0016491">
    <property type="term" value="F:oxidoreductase activity"/>
    <property type="evidence" value="ECO:0007669"/>
    <property type="project" value="UniProtKB-KW"/>
</dbReference>
<dbReference type="InterPro" id="IPR021765">
    <property type="entry name" value="UstYa-like"/>
</dbReference>
<sequence>MSSSLEAGEPLIGSQNERRGGDPGPRASWSLRKQLSTDKIALGTLFTILIFSLGVATGRYVPVGRSGLLAPAGDVGVFMEYNTTFSQAPSPESDAAWESLFPTGNGFVQHATIAPVSSGLVVYHGLHCLNSLRIVYFAAIDPKEMHLPEEHSHLADPGHVQHCIDYLRQSLMCTADTNLEPVGEGEAGVTGYGYTRTCRDFNRVKKWASENWAREL</sequence>
<organism evidence="6 7">
    <name type="scientific">Penicillium capsulatum</name>
    <dbReference type="NCBI Taxonomy" id="69766"/>
    <lineage>
        <taxon>Eukaryota</taxon>
        <taxon>Fungi</taxon>
        <taxon>Dikarya</taxon>
        <taxon>Ascomycota</taxon>
        <taxon>Pezizomycotina</taxon>
        <taxon>Eurotiomycetes</taxon>
        <taxon>Eurotiomycetidae</taxon>
        <taxon>Eurotiales</taxon>
        <taxon>Aspergillaceae</taxon>
        <taxon>Penicillium</taxon>
    </lineage>
</organism>
<evidence type="ECO:0008006" key="8">
    <source>
        <dbReference type="Google" id="ProtNLM"/>
    </source>
</evidence>
<comment type="similarity">
    <text evidence="3">Belongs to the ustYa family.</text>
</comment>
<evidence type="ECO:0000256" key="5">
    <source>
        <dbReference type="SAM" id="Phobius"/>
    </source>
</evidence>
<comment type="caution">
    <text evidence="6">The sequence shown here is derived from an EMBL/GenBank/DDBJ whole genome shotgun (WGS) entry which is preliminary data.</text>
</comment>
<keyword evidence="5" id="KW-0472">Membrane</keyword>
<evidence type="ECO:0000256" key="4">
    <source>
        <dbReference type="SAM" id="MobiDB-lite"/>
    </source>
</evidence>
<dbReference type="EMBL" id="JAPQKO010000002">
    <property type="protein sequence ID" value="KAJ5180968.1"/>
    <property type="molecule type" value="Genomic_DNA"/>
</dbReference>
<keyword evidence="5" id="KW-1133">Transmembrane helix</keyword>
<proteinExistence type="inferred from homology"/>
<dbReference type="OrthoDB" id="3687641at2759"/>
<dbReference type="Proteomes" id="UP001146351">
    <property type="component" value="Unassembled WGS sequence"/>
</dbReference>
<reference evidence="6" key="1">
    <citation type="submission" date="2022-11" db="EMBL/GenBank/DDBJ databases">
        <authorList>
            <person name="Petersen C."/>
        </authorList>
    </citation>
    <scope>NUCLEOTIDE SEQUENCE</scope>
    <source>
        <strain evidence="6">IBT 21917</strain>
    </source>
</reference>
<evidence type="ECO:0000256" key="3">
    <source>
        <dbReference type="ARBA" id="ARBA00035112"/>
    </source>
</evidence>
<evidence type="ECO:0000313" key="7">
    <source>
        <dbReference type="Proteomes" id="UP001146351"/>
    </source>
</evidence>
<dbReference type="GO" id="GO:0043386">
    <property type="term" value="P:mycotoxin biosynthetic process"/>
    <property type="evidence" value="ECO:0007669"/>
    <property type="project" value="InterPro"/>
</dbReference>
<dbReference type="Pfam" id="PF11807">
    <property type="entry name" value="UstYa"/>
    <property type="match status" value="1"/>
</dbReference>
<feature type="transmembrane region" description="Helical" evidence="5">
    <location>
        <begin position="40"/>
        <end position="61"/>
    </location>
</feature>
<gene>
    <name evidence="6" type="ORF">N7492_004178</name>
</gene>
<reference evidence="6" key="2">
    <citation type="journal article" date="2023" name="IMA Fungus">
        <title>Comparative genomic study of the Penicillium genus elucidates a diverse pangenome and 15 lateral gene transfer events.</title>
        <authorList>
            <person name="Petersen C."/>
            <person name="Sorensen T."/>
            <person name="Nielsen M.R."/>
            <person name="Sondergaard T.E."/>
            <person name="Sorensen J.L."/>
            <person name="Fitzpatrick D.A."/>
            <person name="Frisvad J.C."/>
            <person name="Nielsen K.L."/>
        </authorList>
    </citation>
    <scope>NUCLEOTIDE SEQUENCE</scope>
    <source>
        <strain evidence="6">IBT 21917</strain>
    </source>
</reference>
<feature type="region of interest" description="Disordered" evidence="4">
    <location>
        <begin position="1"/>
        <end position="29"/>
    </location>
</feature>
<evidence type="ECO:0000256" key="2">
    <source>
        <dbReference type="ARBA" id="ARBA00023002"/>
    </source>
</evidence>
<dbReference type="PANTHER" id="PTHR33365">
    <property type="entry name" value="YALI0B05434P"/>
    <property type="match status" value="1"/>
</dbReference>
<dbReference type="PANTHER" id="PTHR33365:SF11">
    <property type="entry name" value="TAT PATHWAY SIGNAL SEQUENCE"/>
    <property type="match status" value="1"/>
</dbReference>
<accession>A0A9W9LWZ2</accession>
<keyword evidence="5" id="KW-0812">Transmembrane</keyword>
<keyword evidence="2" id="KW-0560">Oxidoreductase</keyword>
<evidence type="ECO:0000256" key="1">
    <source>
        <dbReference type="ARBA" id="ARBA00004685"/>
    </source>
</evidence>
<dbReference type="AlphaFoldDB" id="A0A9W9LWZ2"/>